<protein>
    <recommendedName>
        <fullName evidence="6">Zn(2)-C6 fungal-type domain-containing protein</fullName>
    </recommendedName>
</protein>
<evidence type="ECO:0008006" key="6">
    <source>
        <dbReference type="Google" id="ProtNLM"/>
    </source>
</evidence>
<dbReference type="InterPro" id="IPR021858">
    <property type="entry name" value="Fun_TF"/>
</dbReference>
<dbReference type="GeneID" id="25983667"/>
<organism evidence="4 5">
    <name type="scientific">Trichosporon asahii var. asahii (strain ATCC 90039 / CBS 2479 / JCM 2466 / KCTC 7840 / NBRC 103889/ NCYC 2677 / UAMH 7654)</name>
    <name type="common">Yeast</name>
    <dbReference type="NCBI Taxonomy" id="1186058"/>
    <lineage>
        <taxon>Eukaryota</taxon>
        <taxon>Fungi</taxon>
        <taxon>Dikarya</taxon>
        <taxon>Basidiomycota</taxon>
        <taxon>Agaricomycotina</taxon>
        <taxon>Tremellomycetes</taxon>
        <taxon>Trichosporonales</taxon>
        <taxon>Trichosporonaceae</taxon>
        <taxon>Trichosporon</taxon>
    </lineage>
</organism>
<comment type="caution">
    <text evidence="4">The sequence shown here is derived from an EMBL/GenBank/DDBJ whole genome shotgun (WGS) entry which is preliminary data.</text>
</comment>
<dbReference type="HOGENOM" id="CLU_536583_0_0_1"/>
<dbReference type="VEuPathDB" id="FungiDB:A1Q1_00153"/>
<dbReference type="CDD" id="cd00067">
    <property type="entry name" value="GAL4"/>
    <property type="match status" value="1"/>
</dbReference>
<sequence length="508" mass="55122">MSSSVVLAGGQVHVHLACSECSSTAWSHQQIATLAEQIAQRVASLPGRSATPIQLKPEVPGPSMRETPTPSLGKNGPRTRTGCFTCRGKRVKCDEAKLNVRPTKPGARARPDRVLAKLWEAQMFVSASGEFNPAAAGRQATGHAALANALVSATRSLGAVKRAFSQMKPTAVHAEMFAASRQLASDAASVIVGAIRGTALNDPETMCILFELFLMRDVSDALCIETDAQCASGDPEWNKTHQLLREYLIHTGGPQRLLENDRAALLGNSILEDHLVYLTVYDTFAALTTNVEPLMLAPGHTRWIEDVTCAQQVVHADFGFSLKILSTVAQLATLLAHKPYGTPGSIASDAESDGAYVRACRALNEELETDTLATIYSTTAPTRVQFGDLLIRHALICHLRRIALGRSRDDERIQASAAAIVELLVEVSVRTGSMINLNYPIIVAAGLIPPEERERMQTIIDFVRLTSCLQEVYRLEEVRSIWFTRNLADEARLCTTAGGGWRMARTSA</sequence>
<dbReference type="Pfam" id="PF11951">
    <property type="entry name" value="Fungal_trans_2"/>
    <property type="match status" value="1"/>
</dbReference>
<dbReference type="EMBL" id="ALBS01000099">
    <property type="protein sequence ID" value="EJT50532.1"/>
    <property type="molecule type" value="Genomic_DNA"/>
</dbReference>
<dbReference type="RefSeq" id="XP_014181956.1">
    <property type="nucleotide sequence ID" value="XM_014326481.1"/>
</dbReference>
<evidence type="ECO:0000256" key="2">
    <source>
        <dbReference type="ARBA" id="ARBA00023242"/>
    </source>
</evidence>
<dbReference type="PANTHER" id="PTHR37534:SF20">
    <property type="entry name" value="PRO1A C6 ZINK-FINGER PROTEIN"/>
    <property type="match status" value="1"/>
</dbReference>
<comment type="subcellular location">
    <subcellularLocation>
        <location evidence="1">Nucleus</location>
    </subcellularLocation>
</comment>
<evidence type="ECO:0000313" key="5">
    <source>
        <dbReference type="Proteomes" id="UP000002748"/>
    </source>
</evidence>
<dbReference type="OrthoDB" id="2564140at2759"/>
<dbReference type="GO" id="GO:0000981">
    <property type="term" value="F:DNA-binding transcription factor activity, RNA polymerase II-specific"/>
    <property type="evidence" value="ECO:0007669"/>
    <property type="project" value="InterPro"/>
</dbReference>
<dbReference type="PANTHER" id="PTHR37534">
    <property type="entry name" value="TRANSCRIPTIONAL ACTIVATOR PROTEIN UGA3"/>
    <property type="match status" value="1"/>
</dbReference>
<evidence type="ECO:0000313" key="4">
    <source>
        <dbReference type="EMBL" id="EJT50532.1"/>
    </source>
</evidence>
<dbReference type="GO" id="GO:0008270">
    <property type="term" value="F:zinc ion binding"/>
    <property type="evidence" value="ECO:0007669"/>
    <property type="project" value="InterPro"/>
</dbReference>
<evidence type="ECO:0000256" key="3">
    <source>
        <dbReference type="SAM" id="MobiDB-lite"/>
    </source>
</evidence>
<feature type="region of interest" description="Disordered" evidence="3">
    <location>
        <begin position="48"/>
        <end position="80"/>
    </location>
</feature>
<dbReference type="Proteomes" id="UP000002748">
    <property type="component" value="Unassembled WGS sequence"/>
</dbReference>
<gene>
    <name evidence="4" type="ORF">A1Q1_00153</name>
</gene>
<dbReference type="AlphaFoldDB" id="J6F5I0"/>
<accession>J6F5I0</accession>
<dbReference type="KEGG" id="tasa:A1Q1_00153"/>
<dbReference type="GO" id="GO:0005634">
    <property type="term" value="C:nucleus"/>
    <property type="evidence" value="ECO:0007669"/>
    <property type="project" value="UniProtKB-SubCell"/>
</dbReference>
<reference evidence="4 5" key="1">
    <citation type="journal article" date="2012" name="Eukaryot. Cell">
        <title>Draft genome sequence of CBS 2479, the standard type strain of Trichosporon asahii.</title>
        <authorList>
            <person name="Yang R.Y."/>
            <person name="Li H.T."/>
            <person name="Zhu H."/>
            <person name="Zhou G.P."/>
            <person name="Wang M."/>
            <person name="Wang L."/>
        </authorList>
    </citation>
    <scope>NUCLEOTIDE SEQUENCE [LARGE SCALE GENOMIC DNA]</scope>
    <source>
        <strain evidence="5">ATCC 90039 / CBS 2479 / JCM 2466 / KCTC 7840 / NCYC 2677 / UAMH 7654</strain>
    </source>
</reference>
<name>J6F5I0_TRIAS</name>
<evidence type="ECO:0000256" key="1">
    <source>
        <dbReference type="ARBA" id="ARBA00004123"/>
    </source>
</evidence>
<keyword evidence="2" id="KW-0539">Nucleus</keyword>
<proteinExistence type="predicted"/>
<dbReference type="InterPro" id="IPR001138">
    <property type="entry name" value="Zn2Cys6_DnaBD"/>
</dbReference>